<dbReference type="Gene3D" id="2.60.120.200">
    <property type="match status" value="1"/>
</dbReference>
<organism evidence="2 4">
    <name type="scientific">Capnocytophaga catalasegens</name>
    <dbReference type="NCBI Taxonomy" id="1004260"/>
    <lineage>
        <taxon>Bacteria</taxon>
        <taxon>Pseudomonadati</taxon>
        <taxon>Bacteroidota</taxon>
        <taxon>Flavobacteriia</taxon>
        <taxon>Flavobacteriales</taxon>
        <taxon>Flavobacteriaceae</taxon>
        <taxon>Capnocytophaga</taxon>
    </lineage>
</organism>
<dbReference type="PROSITE" id="PS51257">
    <property type="entry name" value="PROKAR_LIPOPROTEIN"/>
    <property type="match status" value="1"/>
</dbReference>
<protein>
    <recommendedName>
        <fullName evidence="1">BT-3987-like N-terminal domain-containing protein</fullName>
    </recommendedName>
</protein>
<gene>
    <name evidence="2" type="ORF">RCZ15_17600</name>
    <name evidence="3" type="ORF">RCZ16_02580</name>
</gene>
<dbReference type="Proteomes" id="UP001207736">
    <property type="component" value="Unassembled WGS sequence"/>
</dbReference>
<sequence length="390" mass="44121">MMKKIILSLSIISLFISCQDELYEDDLKSHTTKQGIYIDSKETLQIFTQENKDVVVPNINVKLVKPMPHQFSANIIAGDESQLNEYNKKNNTNYSLLPRSMYEISKHINFKATDIIGQIALKLKNVKFPEEGTFALPIKIQGGSGYDAISGQDQTLLILEQEIATKALKINGAGTEIGDVFGVDHKVAQWTLEMMVKRSAYNANNRAIGGTKDVDHPKSEIYTRFGDVTIRPNQLQIKTGGSQIDIPADKLSAEPNKWYALAFWYDGKTTKVFVNGVEVASREIADWAYSVTGFWISGSNEFIREVRFWKRAVSPKELQDNLWKVLNPKKAEGLLFYYPMNGKKYDHNTGEITDDETKIWDWSSTKAHLNMPSGAKFDDNEGNNYVFPPK</sequence>
<feature type="domain" description="BT-3987-like N-terminal" evidence="1">
    <location>
        <begin position="35"/>
        <end position="146"/>
    </location>
</feature>
<keyword evidence="5" id="KW-1185">Reference proteome</keyword>
<dbReference type="EMBL" id="BQKA01000033">
    <property type="protein sequence ID" value="GJM50787.1"/>
    <property type="molecule type" value="Genomic_DNA"/>
</dbReference>
<dbReference type="Proteomes" id="UP001208692">
    <property type="component" value="Unassembled WGS sequence"/>
</dbReference>
<dbReference type="Pfam" id="PF08522">
    <property type="entry name" value="BT_3987-like_N"/>
    <property type="match status" value="1"/>
</dbReference>
<dbReference type="InterPro" id="IPR013728">
    <property type="entry name" value="BT_3987-like_N"/>
</dbReference>
<evidence type="ECO:0000313" key="2">
    <source>
        <dbReference type="EMBL" id="GJM50787.1"/>
    </source>
</evidence>
<evidence type="ECO:0000313" key="3">
    <source>
        <dbReference type="EMBL" id="GJM51940.1"/>
    </source>
</evidence>
<dbReference type="GO" id="GO:0004553">
    <property type="term" value="F:hydrolase activity, hydrolyzing O-glycosyl compounds"/>
    <property type="evidence" value="ECO:0007669"/>
    <property type="project" value="UniProtKB-ARBA"/>
</dbReference>
<name>A0AAV5AU10_9FLAO</name>
<dbReference type="InterPro" id="IPR013320">
    <property type="entry name" value="ConA-like_dom_sf"/>
</dbReference>
<reference evidence="2 5" key="1">
    <citation type="submission" date="2021-11" db="EMBL/GenBank/DDBJ databases">
        <title>Draft genome sequence of Capnocytophaga sp. strain KC07075 isolated from cat oral cavity.</title>
        <authorList>
            <person name="Suzuki M."/>
            <person name="Imaoka K."/>
            <person name="Kimura M."/>
            <person name="Morikawa S."/>
            <person name="Maeda K."/>
        </authorList>
    </citation>
    <scope>NUCLEOTIDE SEQUENCE</scope>
    <source>
        <strain evidence="2">KC07075</strain>
        <strain evidence="3 5">KC07079</strain>
    </source>
</reference>
<dbReference type="SUPFAM" id="SSF49899">
    <property type="entry name" value="Concanavalin A-like lectins/glucanases"/>
    <property type="match status" value="1"/>
</dbReference>
<proteinExistence type="predicted"/>
<dbReference type="Gene3D" id="2.60.40.1740">
    <property type="entry name" value="hypothetical protein (bacova_03559)"/>
    <property type="match status" value="1"/>
</dbReference>
<comment type="caution">
    <text evidence="2">The sequence shown here is derived from an EMBL/GenBank/DDBJ whole genome shotgun (WGS) entry which is preliminary data.</text>
</comment>
<dbReference type="GO" id="GO:0005975">
    <property type="term" value="P:carbohydrate metabolic process"/>
    <property type="evidence" value="ECO:0007669"/>
    <property type="project" value="UniProtKB-ARBA"/>
</dbReference>
<dbReference type="Pfam" id="PF13385">
    <property type="entry name" value="Laminin_G_3"/>
    <property type="match status" value="1"/>
</dbReference>
<dbReference type="AlphaFoldDB" id="A0AAV5AU10"/>
<evidence type="ECO:0000313" key="4">
    <source>
        <dbReference type="Proteomes" id="UP001207736"/>
    </source>
</evidence>
<dbReference type="EMBL" id="BQKB01000007">
    <property type="protein sequence ID" value="GJM51940.1"/>
    <property type="molecule type" value="Genomic_DNA"/>
</dbReference>
<evidence type="ECO:0000313" key="5">
    <source>
        <dbReference type="Proteomes" id="UP001208692"/>
    </source>
</evidence>
<evidence type="ECO:0000259" key="1">
    <source>
        <dbReference type="Pfam" id="PF08522"/>
    </source>
</evidence>
<accession>A0AAV5AU10</accession>